<keyword evidence="2 3" id="KW-0067">ATP-binding</keyword>
<feature type="domain" description="Protein kinase" evidence="4">
    <location>
        <begin position="62"/>
        <end position="381"/>
    </location>
</feature>
<dbReference type="HOGENOM" id="CLU_011583_0_0_1"/>
<dbReference type="KEGG" id="pfy:PFICI_00813"/>
<dbReference type="OrthoDB" id="5986190at2759"/>
<dbReference type="InterPro" id="IPR000719">
    <property type="entry name" value="Prot_kinase_dom"/>
</dbReference>
<gene>
    <name evidence="5" type="ORF">PFICI_00813</name>
</gene>
<dbReference type="Gene3D" id="1.10.510.10">
    <property type="entry name" value="Transferase(Phosphotransferase) domain 1"/>
    <property type="match status" value="1"/>
</dbReference>
<sequence>MNSSGTFQGATSILDQESLFERPRLFSSYILDTSEDAARYNLITFLAAVQGLDLGIFSIPWQSARRAIGDGGTSQISQASVNPETSIAFKRVSTHDKLQLDDGEILRRLLSEILVLGHPEVRDHPHILDLQGVSWDVSVKADENNASSASAASPSSSAVYPVLMFEMSRHGDLYNFAKSPNGQVMTIAARLEFCFMIGTAIATMHANHIIHGDIKPNNVIVSKLEDDSFIPKVADFGYSSPPAHQEVPIQLPRSWPWNAPELDEYPSFTPAQATTADVFSYGVLCFWFIFEKYLSGVEPLPEVGEITGLNHGFENQDASWKNLADLRRNNINLVQLSEYLISSNKDLDAQSMSKLRRFFSATLAYDAMERGTDLSELLSYLDPGQELIKEEADAFQYNAPADYTFHLNQSLRSLYLCDFRVRSHIVACLEEIVLADPKGPLAAQLGLCYAIGFGQSTTVDEQQRVQAILQASSIDTKAILEQGPMFIENATDFMTDLAESRYMAEMDSLADTYREHDVLEEAATVTKHEFESLSRIMGPDHPILADLANILSLIMHSMGQWEEAEKFAKYQADFLEKTLGDKDSDTLQSKLHLAGVYWEQGRWQEAEKMEQGVMDVCLSEFGRHHALTLSCMASMTATFREQGRFEEAEKLGIETMQGTRQLFGPEHPTTLANMTILAALYHRLGRLDEAIELQTEISETSERVQGFDHPDSIVALSTLAQMYWDEEIWKQGLELQFDAMDAATRVLGSSHPETLKMTAAFANMYRELGEYEEAEKLQRQVIDERKRTIGDEHPDTLTGMAALALTLGEQGKRNEEEEIELAVLETRKRLFGPKHPDTLTMMSNLAFTWKDMGENDSASALMQECLKLRQEELGNDHLDTIETLQVLEEWDDEEWESAEDEDVEMEDD</sequence>
<dbReference type="InterPro" id="IPR011009">
    <property type="entry name" value="Kinase-like_dom_sf"/>
</dbReference>
<reference evidence="6" key="1">
    <citation type="journal article" date="2015" name="BMC Genomics">
        <title>Genomic and transcriptomic analysis of the endophytic fungus Pestalotiopsis fici reveals its lifestyle and high potential for synthesis of natural products.</title>
        <authorList>
            <person name="Wang X."/>
            <person name="Zhang X."/>
            <person name="Liu L."/>
            <person name="Xiang M."/>
            <person name="Wang W."/>
            <person name="Sun X."/>
            <person name="Che Y."/>
            <person name="Guo L."/>
            <person name="Liu G."/>
            <person name="Guo L."/>
            <person name="Wang C."/>
            <person name="Yin W.B."/>
            <person name="Stadler M."/>
            <person name="Zhang X."/>
            <person name="Liu X."/>
        </authorList>
    </citation>
    <scope>NUCLEOTIDE SEQUENCE [LARGE SCALE GENOMIC DNA]</scope>
    <source>
        <strain evidence="6">W106-1 / CGMCC3.15140</strain>
    </source>
</reference>
<keyword evidence="6" id="KW-1185">Reference proteome</keyword>
<dbReference type="OMA" id="SRPWNAP"/>
<dbReference type="InterPro" id="IPR008271">
    <property type="entry name" value="Ser/Thr_kinase_AS"/>
</dbReference>
<dbReference type="InterPro" id="IPR017441">
    <property type="entry name" value="Protein_kinase_ATP_BS"/>
</dbReference>
<dbReference type="eggNOG" id="KOG1840">
    <property type="taxonomic scope" value="Eukaryota"/>
</dbReference>
<evidence type="ECO:0000259" key="4">
    <source>
        <dbReference type="PROSITE" id="PS50011"/>
    </source>
</evidence>
<evidence type="ECO:0000313" key="5">
    <source>
        <dbReference type="EMBL" id="ETS86985.1"/>
    </source>
</evidence>
<dbReference type="SUPFAM" id="SSF56112">
    <property type="entry name" value="Protein kinase-like (PK-like)"/>
    <property type="match status" value="1"/>
</dbReference>
<dbReference type="eggNOG" id="KOG4257">
    <property type="taxonomic scope" value="Eukaryota"/>
</dbReference>
<evidence type="ECO:0000256" key="3">
    <source>
        <dbReference type="PROSITE-ProRule" id="PRU10141"/>
    </source>
</evidence>
<dbReference type="Gene3D" id="1.25.40.10">
    <property type="entry name" value="Tetratricopeptide repeat domain"/>
    <property type="match status" value="2"/>
</dbReference>
<keyword evidence="1 3" id="KW-0547">Nucleotide-binding</keyword>
<evidence type="ECO:0000313" key="6">
    <source>
        <dbReference type="Proteomes" id="UP000030651"/>
    </source>
</evidence>
<dbReference type="PROSITE" id="PS00107">
    <property type="entry name" value="PROTEIN_KINASE_ATP"/>
    <property type="match status" value="1"/>
</dbReference>
<dbReference type="PANTHER" id="PTHR46082">
    <property type="entry name" value="ATP/GTP-BINDING PROTEIN-RELATED"/>
    <property type="match status" value="1"/>
</dbReference>
<dbReference type="Pfam" id="PF13424">
    <property type="entry name" value="TPR_12"/>
    <property type="match status" value="1"/>
</dbReference>
<organism evidence="5 6">
    <name type="scientific">Pestalotiopsis fici (strain W106-1 / CGMCC3.15140)</name>
    <dbReference type="NCBI Taxonomy" id="1229662"/>
    <lineage>
        <taxon>Eukaryota</taxon>
        <taxon>Fungi</taxon>
        <taxon>Dikarya</taxon>
        <taxon>Ascomycota</taxon>
        <taxon>Pezizomycotina</taxon>
        <taxon>Sordariomycetes</taxon>
        <taxon>Xylariomycetidae</taxon>
        <taxon>Amphisphaeriales</taxon>
        <taxon>Sporocadaceae</taxon>
        <taxon>Pestalotiopsis</taxon>
    </lineage>
</organism>
<evidence type="ECO:0000256" key="2">
    <source>
        <dbReference type="ARBA" id="ARBA00022840"/>
    </source>
</evidence>
<dbReference type="EMBL" id="KI912109">
    <property type="protein sequence ID" value="ETS86985.1"/>
    <property type="molecule type" value="Genomic_DNA"/>
</dbReference>
<dbReference type="InParanoid" id="W3XLY6"/>
<evidence type="ECO:0000256" key="1">
    <source>
        <dbReference type="ARBA" id="ARBA00022741"/>
    </source>
</evidence>
<feature type="binding site" evidence="3">
    <location>
        <position position="90"/>
    </location>
    <ligand>
        <name>ATP</name>
        <dbReference type="ChEBI" id="CHEBI:30616"/>
    </ligand>
</feature>
<dbReference type="GO" id="GO:0005524">
    <property type="term" value="F:ATP binding"/>
    <property type="evidence" value="ECO:0007669"/>
    <property type="project" value="UniProtKB-UniRule"/>
</dbReference>
<dbReference type="Proteomes" id="UP000030651">
    <property type="component" value="Unassembled WGS sequence"/>
</dbReference>
<dbReference type="SMART" id="SM00220">
    <property type="entry name" value="S_TKc"/>
    <property type="match status" value="1"/>
</dbReference>
<dbReference type="InterPro" id="IPR053137">
    <property type="entry name" value="NLR-like"/>
</dbReference>
<dbReference type="GeneID" id="19265826"/>
<proteinExistence type="predicted"/>
<dbReference type="Pfam" id="PF00069">
    <property type="entry name" value="Pkinase"/>
    <property type="match status" value="1"/>
</dbReference>
<dbReference type="RefSeq" id="XP_007827585.1">
    <property type="nucleotide sequence ID" value="XM_007829394.1"/>
</dbReference>
<dbReference type="GO" id="GO:0004672">
    <property type="term" value="F:protein kinase activity"/>
    <property type="evidence" value="ECO:0007669"/>
    <property type="project" value="InterPro"/>
</dbReference>
<name>W3XLY6_PESFW</name>
<dbReference type="PANTHER" id="PTHR46082:SF11">
    <property type="entry name" value="AAA+ ATPASE DOMAIN-CONTAINING PROTEIN-RELATED"/>
    <property type="match status" value="1"/>
</dbReference>
<dbReference type="InterPro" id="IPR011990">
    <property type="entry name" value="TPR-like_helical_dom_sf"/>
</dbReference>
<dbReference type="PROSITE" id="PS50011">
    <property type="entry name" value="PROTEIN_KINASE_DOM"/>
    <property type="match status" value="1"/>
</dbReference>
<dbReference type="Pfam" id="PF13374">
    <property type="entry name" value="TPR_10"/>
    <property type="match status" value="4"/>
</dbReference>
<dbReference type="PROSITE" id="PS00108">
    <property type="entry name" value="PROTEIN_KINASE_ST"/>
    <property type="match status" value="1"/>
</dbReference>
<dbReference type="SUPFAM" id="SSF48452">
    <property type="entry name" value="TPR-like"/>
    <property type="match status" value="2"/>
</dbReference>
<dbReference type="AlphaFoldDB" id="W3XLY6"/>
<protein>
    <recommendedName>
        <fullName evidence="4">Protein kinase domain-containing protein</fullName>
    </recommendedName>
</protein>
<accession>W3XLY6</accession>